<dbReference type="EMBL" id="CP046173">
    <property type="protein sequence ID" value="QIS21793.1"/>
    <property type="molecule type" value="Genomic_DNA"/>
</dbReference>
<evidence type="ECO:0000313" key="2">
    <source>
        <dbReference type="EMBL" id="QIS21793.1"/>
    </source>
</evidence>
<feature type="domain" description="Putative restriction endonuclease" evidence="1">
    <location>
        <begin position="25"/>
        <end position="166"/>
    </location>
</feature>
<dbReference type="Pfam" id="PF05685">
    <property type="entry name" value="Uma2"/>
    <property type="match status" value="1"/>
</dbReference>
<reference evidence="2 3" key="1">
    <citation type="journal article" date="2019" name="ACS Chem. Biol.">
        <title>Identification and Mobilization of a Cryptic Antibiotic Biosynthesis Gene Locus from a Human-Pathogenic Nocardia Isolate.</title>
        <authorList>
            <person name="Herisse M."/>
            <person name="Ishida K."/>
            <person name="Porter J.L."/>
            <person name="Howden B."/>
            <person name="Hertweck C."/>
            <person name="Stinear T.P."/>
            <person name="Pidot S.J."/>
        </authorList>
    </citation>
    <scope>NUCLEOTIDE SEQUENCE [LARGE SCALE GENOMIC DNA]</scope>
    <source>
        <strain evidence="2 3">AUSMDU00012715</strain>
    </source>
</reference>
<dbReference type="Proteomes" id="UP000500953">
    <property type="component" value="Chromosome"/>
</dbReference>
<dbReference type="RefSeq" id="WP_275106835.1">
    <property type="nucleotide sequence ID" value="NZ_CP046173.1"/>
</dbReference>
<sequence>MSEATLSYHWSRDEFVRAWKAGVFDHRVELVEGEIWPVVIGDWHGGTVGEIIGMLRHPGVRVMTSTLAAGDSLPDPDCWVKRIDAEPAGSVGARLSIWKPEDVLLVVEVSDETVMQDLTIKQKMYGRTGYPVYWVVTQDVIYEHTEPTQDGYRRRTEYRPGDRIPIPYANADIAVGELLELE</sequence>
<dbReference type="CDD" id="cd06260">
    <property type="entry name" value="DUF820-like"/>
    <property type="match status" value="1"/>
</dbReference>
<evidence type="ECO:0000259" key="1">
    <source>
        <dbReference type="Pfam" id="PF05685"/>
    </source>
</evidence>
<organism evidence="2 3">
    <name type="scientific">Nocardia terpenica</name>
    <dbReference type="NCBI Taxonomy" id="455432"/>
    <lineage>
        <taxon>Bacteria</taxon>
        <taxon>Bacillati</taxon>
        <taxon>Actinomycetota</taxon>
        <taxon>Actinomycetes</taxon>
        <taxon>Mycobacteriales</taxon>
        <taxon>Nocardiaceae</taxon>
        <taxon>Nocardia</taxon>
    </lineage>
</organism>
<protein>
    <recommendedName>
        <fullName evidence="1">Putative restriction endonuclease domain-containing protein</fullName>
    </recommendedName>
</protein>
<dbReference type="AlphaFoldDB" id="A0A6G9Z9V2"/>
<dbReference type="Gene3D" id="3.90.1570.10">
    <property type="entry name" value="tt1808, chain A"/>
    <property type="match status" value="1"/>
</dbReference>
<evidence type="ECO:0000313" key="3">
    <source>
        <dbReference type="Proteomes" id="UP000500953"/>
    </source>
</evidence>
<dbReference type="PANTHER" id="PTHR35400">
    <property type="entry name" value="SLR1083 PROTEIN"/>
    <property type="match status" value="1"/>
</dbReference>
<accession>A0A6G9Z9V2</accession>
<dbReference type="InterPro" id="IPR008538">
    <property type="entry name" value="Uma2"/>
</dbReference>
<gene>
    <name evidence="2" type="ORF">F6W96_29130</name>
</gene>
<dbReference type="PANTHER" id="PTHR35400:SF3">
    <property type="entry name" value="SLL1072 PROTEIN"/>
    <property type="match status" value="1"/>
</dbReference>
<dbReference type="InterPro" id="IPR011335">
    <property type="entry name" value="Restrct_endonuc-II-like"/>
</dbReference>
<proteinExistence type="predicted"/>
<name>A0A6G9Z9V2_9NOCA</name>
<dbReference type="SUPFAM" id="SSF52980">
    <property type="entry name" value="Restriction endonuclease-like"/>
    <property type="match status" value="1"/>
</dbReference>
<dbReference type="InterPro" id="IPR012296">
    <property type="entry name" value="Nuclease_put_TT1808"/>
</dbReference>